<comment type="caution">
    <text evidence="3">The sequence shown here is derived from an EMBL/GenBank/DDBJ whole genome shotgun (WGS) entry which is preliminary data.</text>
</comment>
<dbReference type="AlphaFoldDB" id="A0A2N6JX92"/>
<keyword evidence="2" id="KW-0472">Membrane</keyword>
<evidence type="ECO:0000313" key="4">
    <source>
        <dbReference type="Proteomes" id="UP000235036"/>
    </source>
</evidence>
<feature type="compositionally biased region" description="Polar residues" evidence="1">
    <location>
        <begin position="195"/>
        <end position="207"/>
    </location>
</feature>
<dbReference type="RefSeq" id="WP_102205680.1">
    <property type="nucleotide sequence ID" value="NZ_CAWNVR010000678.1"/>
</dbReference>
<evidence type="ECO:0008006" key="5">
    <source>
        <dbReference type="Google" id="ProtNLM"/>
    </source>
</evidence>
<feature type="transmembrane region" description="Helical" evidence="2">
    <location>
        <begin position="20"/>
        <end position="39"/>
    </location>
</feature>
<accession>A0A2N6JX92</accession>
<keyword evidence="4" id="KW-1185">Reference proteome</keyword>
<keyword evidence="2" id="KW-0812">Transmembrane</keyword>
<keyword evidence="2" id="KW-1133">Transmembrane helix</keyword>
<reference evidence="3 4" key="1">
    <citation type="submission" date="2017-08" db="EMBL/GenBank/DDBJ databases">
        <title>Genomes of Fischerella (Mastigocladus) sp. strains.</title>
        <authorList>
            <person name="Miller S.R."/>
        </authorList>
    </citation>
    <scope>NUCLEOTIDE SEQUENCE [LARGE SCALE GENOMIC DNA]</scope>
    <source>
        <strain evidence="3 4">CCMEE 5323</strain>
    </source>
</reference>
<feature type="region of interest" description="Disordered" evidence="1">
    <location>
        <begin position="455"/>
        <end position="502"/>
    </location>
</feature>
<dbReference type="Proteomes" id="UP000235036">
    <property type="component" value="Unassembled WGS sequence"/>
</dbReference>
<organism evidence="3 4">
    <name type="scientific">Fischerella muscicola CCMEE 5323</name>
    <dbReference type="NCBI Taxonomy" id="2019572"/>
    <lineage>
        <taxon>Bacteria</taxon>
        <taxon>Bacillati</taxon>
        <taxon>Cyanobacteriota</taxon>
        <taxon>Cyanophyceae</taxon>
        <taxon>Nostocales</taxon>
        <taxon>Hapalosiphonaceae</taxon>
        <taxon>Fischerella</taxon>
    </lineage>
</organism>
<evidence type="ECO:0000256" key="2">
    <source>
        <dbReference type="SAM" id="Phobius"/>
    </source>
</evidence>
<evidence type="ECO:0000313" key="3">
    <source>
        <dbReference type="EMBL" id="PLZ85000.1"/>
    </source>
</evidence>
<feature type="region of interest" description="Disordered" evidence="1">
    <location>
        <begin position="222"/>
        <end position="294"/>
    </location>
</feature>
<dbReference type="EMBL" id="NRQW01000546">
    <property type="protein sequence ID" value="PLZ85000.1"/>
    <property type="molecule type" value="Genomic_DNA"/>
</dbReference>
<feature type="region of interest" description="Disordered" evidence="1">
    <location>
        <begin position="187"/>
        <end position="207"/>
    </location>
</feature>
<evidence type="ECO:0000256" key="1">
    <source>
        <dbReference type="SAM" id="MobiDB-lite"/>
    </source>
</evidence>
<sequence length="521" mass="56840">MSYVSILKTIPEIISQPTGIAVLASVGIHGVIALFLPWMQLETKPKETKSPKTGVGLVELNQADQNRLPQTTTSGLPKQPGIPLQAQLPQVGQVPLQAQVPPFPNFALKSTPLPAQPPTSLVEPPLTPVPLSPNRVSILPLPQKNQLQVAQTRNFQLQPKFDVSQNDTTTIPRVNDRKITRLQDEIGLGKPQPLPSSVNTSNSQYPTNLPDLQAANIPKNLSELQPTNIPSNLPNTPASISSNNSNTSPGLPNQEFVAPGGTPQPGGNLAMGGTNLPQWQPQQPTPVKPELSPPALTTSQVTAQQIAKITSLNDQLRKVRDQYPNIETKKLISETVSGQRGQEGKIEGGLVYTDGKVESIEFLDNSVPSSLKVAAREYFRDYFQKNPVQVNGKPQYYPFRLSFLPDSNITPTTATPPKLPALVPQKLPILETSKTQPSPSGQQNLQQRLRSLPQNQQLPQQQQPIQATVKPTAPPVQVGTNQAQSTPQASRLQVNNSQNPNQKLLQQLRQLKQQRQNSNQQ</sequence>
<name>A0A2N6JX92_FISMU</name>
<proteinExistence type="predicted"/>
<feature type="compositionally biased region" description="Polar residues" evidence="1">
    <location>
        <begin position="222"/>
        <end position="251"/>
    </location>
</feature>
<feature type="compositionally biased region" description="Polar residues" evidence="1">
    <location>
        <begin position="478"/>
        <end position="494"/>
    </location>
</feature>
<protein>
    <recommendedName>
        <fullName evidence="5">TonB C-terminal domain-containing protein</fullName>
    </recommendedName>
</protein>
<gene>
    <name evidence="3" type="ORF">CEN44_23305</name>
</gene>